<name>A0A0C9SMW0_PAXIN</name>
<dbReference type="SUPFAM" id="SSF56349">
    <property type="entry name" value="DNA breaking-rejoining enzymes"/>
    <property type="match status" value="1"/>
</dbReference>
<dbReference type="EMBL" id="KN820125">
    <property type="protein sequence ID" value="KIJ06859.1"/>
    <property type="molecule type" value="Genomic_DNA"/>
</dbReference>
<evidence type="ECO:0000313" key="1">
    <source>
        <dbReference type="EMBL" id="KIJ06859.1"/>
    </source>
</evidence>
<gene>
    <name evidence="1" type="ORF">PAXINDRAFT_91375</name>
</gene>
<dbReference type="InterPro" id="IPR011010">
    <property type="entry name" value="DNA_brk_join_enz"/>
</dbReference>
<accession>A0A0C9SMW0</accession>
<dbReference type="AlphaFoldDB" id="A0A0C9SMW0"/>
<reference evidence="2" key="2">
    <citation type="submission" date="2015-01" db="EMBL/GenBank/DDBJ databases">
        <title>Evolutionary Origins and Diversification of the Mycorrhizal Mutualists.</title>
        <authorList>
            <consortium name="DOE Joint Genome Institute"/>
            <consortium name="Mycorrhizal Genomics Consortium"/>
            <person name="Kohler A."/>
            <person name="Kuo A."/>
            <person name="Nagy L.G."/>
            <person name="Floudas D."/>
            <person name="Copeland A."/>
            <person name="Barry K.W."/>
            <person name="Cichocki N."/>
            <person name="Veneault-Fourrey C."/>
            <person name="LaButti K."/>
            <person name="Lindquist E.A."/>
            <person name="Lipzen A."/>
            <person name="Lundell T."/>
            <person name="Morin E."/>
            <person name="Murat C."/>
            <person name="Riley R."/>
            <person name="Ohm R."/>
            <person name="Sun H."/>
            <person name="Tunlid A."/>
            <person name="Henrissat B."/>
            <person name="Grigoriev I.V."/>
            <person name="Hibbett D.S."/>
            <person name="Martin F."/>
        </authorList>
    </citation>
    <scope>NUCLEOTIDE SEQUENCE [LARGE SCALE GENOMIC DNA]</scope>
    <source>
        <strain evidence="2">ATCC 200175</strain>
    </source>
</reference>
<reference evidence="1 2" key="1">
    <citation type="submission" date="2014-06" db="EMBL/GenBank/DDBJ databases">
        <authorList>
            <consortium name="DOE Joint Genome Institute"/>
            <person name="Kuo A."/>
            <person name="Kohler A."/>
            <person name="Nagy L.G."/>
            <person name="Floudas D."/>
            <person name="Copeland A."/>
            <person name="Barry K.W."/>
            <person name="Cichocki N."/>
            <person name="Veneault-Fourrey C."/>
            <person name="LaButti K."/>
            <person name="Lindquist E.A."/>
            <person name="Lipzen A."/>
            <person name="Lundell T."/>
            <person name="Morin E."/>
            <person name="Murat C."/>
            <person name="Sun H."/>
            <person name="Tunlid A."/>
            <person name="Henrissat B."/>
            <person name="Grigoriev I.V."/>
            <person name="Hibbett D.S."/>
            <person name="Martin F."/>
            <person name="Nordberg H.P."/>
            <person name="Cantor M.N."/>
            <person name="Hua S.X."/>
        </authorList>
    </citation>
    <scope>NUCLEOTIDE SEQUENCE [LARGE SCALE GENOMIC DNA]</scope>
    <source>
        <strain evidence="1 2">ATCC 200175</strain>
    </source>
</reference>
<sequence>MPSLIRSIWLSANHYQIYPRPDLPGSDAFLWLLVWIKWLEIAHYNRELDPNDCVFPAMGANGVVQPCEQLSHDIVQKWISKAMKGAGIQGSFSTHCFQRSRAQYWFMFTPVGQ</sequence>
<organism evidence="1 2">
    <name type="scientific">Paxillus involutus ATCC 200175</name>
    <dbReference type="NCBI Taxonomy" id="664439"/>
    <lineage>
        <taxon>Eukaryota</taxon>
        <taxon>Fungi</taxon>
        <taxon>Dikarya</taxon>
        <taxon>Basidiomycota</taxon>
        <taxon>Agaricomycotina</taxon>
        <taxon>Agaricomycetes</taxon>
        <taxon>Agaricomycetidae</taxon>
        <taxon>Boletales</taxon>
        <taxon>Paxilineae</taxon>
        <taxon>Paxillaceae</taxon>
        <taxon>Paxillus</taxon>
    </lineage>
</organism>
<evidence type="ECO:0000313" key="2">
    <source>
        <dbReference type="Proteomes" id="UP000053647"/>
    </source>
</evidence>
<dbReference type="Proteomes" id="UP000053647">
    <property type="component" value="Unassembled WGS sequence"/>
</dbReference>
<keyword evidence="2" id="KW-1185">Reference proteome</keyword>
<protein>
    <submittedName>
        <fullName evidence="1">Uncharacterized protein</fullName>
    </submittedName>
</protein>
<dbReference type="HOGENOM" id="CLU_2312953_0_0_1"/>
<dbReference type="OrthoDB" id="164951at2759"/>
<proteinExistence type="predicted"/>
<dbReference type="GO" id="GO:0003677">
    <property type="term" value="F:DNA binding"/>
    <property type="evidence" value="ECO:0007669"/>
    <property type="project" value="InterPro"/>
</dbReference>